<protein>
    <submittedName>
        <fullName evidence="2">Uncharacterized protein</fullName>
    </submittedName>
</protein>
<evidence type="ECO:0000313" key="3">
    <source>
        <dbReference type="Proteomes" id="UP000324222"/>
    </source>
</evidence>
<name>A0A5B7F9N7_PORTR</name>
<dbReference type="EMBL" id="VSRR010005371">
    <property type="protein sequence ID" value="MPC42267.1"/>
    <property type="molecule type" value="Genomic_DNA"/>
</dbReference>
<reference evidence="2 3" key="1">
    <citation type="submission" date="2019-05" db="EMBL/GenBank/DDBJ databases">
        <title>Another draft genome of Portunus trituberculatus and its Hox gene families provides insights of decapod evolution.</title>
        <authorList>
            <person name="Jeong J.-H."/>
            <person name="Song I."/>
            <person name="Kim S."/>
            <person name="Choi T."/>
            <person name="Kim D."/>
            <person name="Ryu S."/>
            <person name="Kim W."/>
        </authorList>
    </citation>
    <scope>NUCLEOTIDE SEQUENCE [LARGE SCALE GENOMIC DNA]</scope>
    <source>
        <tissue evidence="2">Muscle</tissue>
    </source>
</reference>
<feature type="compositionally biased region" description="Basic and acidic residues" evidence="1">
    <location>
        <begin position="11"/>
        <end position="24"/>
    </location>
</feature>
<feature type="region of interest" description="Disordered" evidence="1">
    <location>
        <begin position="1"/>
        <end position="24"/>
    </location>
</feature>
<dbReference type="AlphaFoldDB" id="A0A5B7F9N7"/>
<proteinExistence type="predicted"/>
<comment type="caution">
    <text evidence="2">The sequence shown here is derived from an EMBL/GenBank/DDBJ whole genome shotgun (WGS) entry which is preliminary data.</text>
</comment>
<accession>A0A5B7F9N7</accession>
<sequence length="40" mass="4799">MNMKTRPGTEGIRETDRRTGQMREDYNGFETPCYIILRVY</sequence>
<keyword evidence="3" id="KW-1185">Reference proteome</keyword>
<evidence type="ECO:0000256" key="1">
    <source>
        <dbReference type="SAM" id="MobiDB-lite"/>
    </source>
</evidence>
<evidence type="ECO:0000313" key="2">
    <source>
        <dbReference type="EMBL" id="MPC42267.1"/>
    </source>
</evidence>
<organism evidence="2 3">
    <name type="scientific">Portunus trituberculatus</name>
    <name type="common">Swimming crab</name>
    <name type="synonym">Neptunus trituberculatus</name>
    <dbReference type="NCBI Taxonomy" id="210409"/>
    <lineage>
        <taxon>Eukaryota</taxon>
        <taxon>Metazoa</taxon>
        <taxon>Ecdysozoa</taxon>
        <taxon>Arthropoda</taxon>
        <taxon>Crustacea</taxon>
        <taxon>Multicrustacea</taxon>
        <taxon>Malacostraca</taxon>
        <taxon>Eumalacostraca</taxon>
        <taxon>Eucarida</taxon>
        <taxon>Decapoda</taxon>
        <taxon>Pleocyemata</taxon>
        <taxon>Brachyura</taxon>
        <taxon>Eubrachyura</taxon>
        <taxon>Portunoidea</taxon>
        <taxon>Portunidae</taxon>
        <taxon>Portuninae</taxon>
        <taxon>Portunus</taxon>
    </lineage>
</organism>
<dbReference type="Proteomes" id="UP000324222">
    <property type="component" value="Unassembled WGS sequence"/>
</dbReference>
<gene>
    <name evidence="2" type="ORF">E2C01_035884</name>
</gene>